<evidence type="ECO:0000256" key="2">
    <source>
        <dbReference type="ARBA" id="ARBA00009928"/>
    </source>
</evidence>
<dbReference type="STRING" id="1284197.S8BXK9"/>
<dbReference type="AlphaFoldDB" id="S8BXK9"/>
<proteinExistence type="inferred from homology"/>
<comment type="cofactor">
    <cofactor evidence="1">
        <name>Cu(2+)</name>
        <dbReference type="ChEBI" id="CHEBI:29036"/>
    </cofactor>
</comment>
<protein>
    <recommendedName>
        <fullName evidence="3">tyrosinase</fullName>
        <ecNumber evidence="3">1.14.18.1</ecNumber>
    </recommendedName>
</protein>
<dbReference type="PRINTS" id="PR00092">
    <property type="entry name" value="TYROSINASE"/>
</dbReference>
<dbReference type="GO" id="GO:0046872">
    <property type="term" value="F:metal ion binding"/>
    <property type="evidence" value="ECO:0007669"/>
    <property type="project" value="UniProtKB-KW"/>
</dbReference>
<evidence type="ECO:0000256" key="1">
    <source>
        <dbReference type="ARBA" id="ARBA00001973"/>
    </source>
</evidence>
<dbReference type="PANTHER" id="PTHR11474:SF76">
    <property type="entry name" value="SHKT DOMAIN-CONTAINING PROTEIN"/>
    <property type="match status" value="1"/>
</dbReference>
<accession>S8BXK9</accession>
<keyword evidence="11" id="KW-0472">Membrane</keyword>
<keyword evidence="8" id="KW-0470">Melanin biosynthesis</keyword>
<evidence type="ECO:0000259" key="12">
    <source>
        <dbReference type="PROSITE" id="PS00497"/>
    </source>
</evidence>
<keyword evidence="4" id="KW-0479">Metal-binding</keyword>
<dbReference type="GO" id="GO:0004503">
    <property type="term" value="F:tyrosinase activity"/>
    <property type="evidence" value="ECO:0007669"/>
    <property type="project" value="UniProtKB-EC"/>
</dbReference>
<keyword evidence="7" id="KW-0503">Monooxygenase</keyword>
<reference evidence="14" key="2">
    <citation type="submission" date="2013-04" db="EMBL/GenBank/DDBJ databases">
        <title>Genomic mechanisms accounting for the adaptation to parasitism in nematode-trapping fungi.</title>
        <authorList>
            <person name="Ahren D.G."/>
        </authorList>
    </citation>
    <scope>NUCLEOTIDE SEQUENCE [LARGE SCALE GENOMIC DNA]</scope>
    <source>
        <strain evidence="14">CBS 200.50</strain>
    </source>
</reference>
<dbReference type="InterPro" id="IPR041640">
    <property type="entry name" value="Tyrosinase_C"/>
</dbReference>
<comment type="similarity">
    <text evidence="2">Belongs to the tyrosinase family.</text>
</comment>
<dbReference type="HOGENOM" id="CLU_013691_3_0_1"/>
<dbReference type="PROSITE" id="PS00497">
    <property type="entry name" value="TYROSINASE_1"/>
    <property type="match status" value="1"/>
</dbReference>
<evidence type="ECO:0000256" key="10">
    <source>
        <dbReference type="ARBA" id="ARBA00048881"/>
    </source>
</evidence>
<dbReference type="Gene3D" id="1.10.1280.10">
    <property type="entry name" value="Di-copper center containing domain from catechol oxidase"/>
    <property type="match status" value="1"/>
</dbReference>
<dbReference type="Proteomes" id="UP000015100">
    <property type="component" value="Unassembled WGS sequence"/>
</dbReference>
<dbReference type="EC" id="1.14.18.1" evidence="3"/>
<evidence type="ECO:0000256" key="7">
    <source>
        <dbReference type="ARBA" id="ARBA00023033"/>
    </source>
</evidence>
<comment type="catalytic activity">
    <reaction evidence="9">
        <text>2 L-dopa + O2 = 2 L-dopaquinone + 2 H2O</text>
        <dbReference type="Rhea" id="RHEA:34287"/>
        <dbReference type="ChEBI" id="CHEBI:15377"/>
        <dbReference type="ChEBI" id="CHEBI:15379"/>
        <dbReference type="ChEBI" id="CHEBI:57504"/>
        <dbReference type="ChEBI" id="CHEBI:57924"/>
        <dbReference type="EC" id="1.14.18.1"/>
    </reaction>
</comment>
<dbReference type="InterPro" id="IPR002227">
    <property type="entry name" value="Tyrosinase_Cu-bd"/>
</dbReference>
<reference evidence="13 14" key="1">
    <citation type="journal article" date="2013" name="PLoS Genet.">
        <title>Genomic mechanisms accounting for the adaptation to parasitism in nematode-trapping fungi.</title>
        <authorList>
            <person name="Meerupati T."/>
            <person name="Andersson K.M."/>
            <person name="Friman E."/>
            <person name="Kumar D."/>
            <person name="Tunlid A."/>
            <person name="Ahren D."/>
        </authorList>
    </citation>
    <scope>NUCLEOTIDE SEQUENCE [LARGE SCALE GENOMIC DNA]</scope>
    <source>
        <strain evidence="13 14">CBS 200.50</strain>
    </source>
</reference>
<gene>
    <name evidence="13" type="ORF">H072_1759</name>
</gene>
<evidence type="ECO:0000313" key="13">
    <source>
        <dbReference type="EMBL" id="EPS44263.1"/>
    </source>
</evidence>
<comment type="caution">
    <text evidence="13">The sequence shown here is derived from an EMBL/GenBank/DDBJ whole genome shotgun (WGS) entry which is preliminary data.</text>
</comment>
<dbReference type="InterPro" id="IPR008922">
    <property type="entry name" value="Di-copper_centre_dom_sf"/>
</dbReference>
<keyword evidence="11" id="KW-1133">Transmembrane helix</keyword>
<dbReference type="OMA" id="HMWPLEY"/>
<sequence length="653" mass="72300">MDKKSYTETPRARRPTMRCTSVSAISLCIILFLAGFGKLIASSGLLWTERLPEFLYPLGVDQDSILASAADLPGDICDDEENILEKRQSGFFIVTGINNNGVQLRQEWNTFAADADLLNLFLCGLEAMQAKDQNARDSFFQISGIHGGPYVPWDGVDGPNTGSGYCTHASILFPTWHRPYLAAYEQILGGIMVNLANQYPAGQVRNRYVAAASKFRLPYWDWASNGQVPDIIGNQPRVSVEKPQGFVQINNPLYTYIFHPFSPSYFPYAPFNAWTRTLRQPDGNGNSNPGEVNRQMAANQASLRNRVFNILNYQNQYNVFSNKAWNGGNSGNQDSIESIHDLVHGIVGGNGHMAVVDTSSHDPIFMLHHCNVYVNPNAFTTSQTAIFGTRTTTSGTIEDANSELKPFHRTQSAYWTSAQVRDHKVFGYNYPELADVGTVPDYRLRSRLRTRIQDLYGSSAPQSTLREGGSASKRSLTGRAGNTIQLAQHGKYHEWTTNVRINKYVTIGSYLVNMYIGEPTKGVEWSDDPNFVGSYYIFSKRGNCHGCSPNSHVTGSVPLTNALIESAKQGKIQDLTPESVIPYLRDNLTWRVQWTDGGFLNPSDVKSLKVSVSAAEVTIPTALSQGAVIGNWTTYYEITSKKPAGLLDDADTT</sequence>
<keyword evidence="11" id="KW-0812">Transmembrane</keyword>
<evidence type="ECO:0000256" key="9">
    <source>
        <dbReference type="ARBA" id="ARBA00048233"/>
    </source>
</evidence>
<evidence type="ECO:0000256" key="11">
    <source>
        <dbReference type="SAM" id="Phobius"/>
    </source>
</evidence>
<dbReference type="Pfam" id="PF18132">
    <property type="entry name" value="Tyrosinase_C"/>
    <property type="match status" value="1"/>
</dbReference>
<dbReference type="OrthoDB" id="6132182at2759"/>
<evidence type="ECO:0000256" key="3">
    <source>
        <dbReference type="ARBA" id="ARBA00011906"/>
    </source>
</evidence>
<organism evidence="13 14">
    <name type="scientific">Dactylellina haptotyla (strain CBS 200.50)</name>
    <name type="common">Nematode-trapping fungus</name>
    <name type="synonym">Monacrosporium haptotylum</name>
    <dbReference type="NCBI Taxonomy" id="1284197"/>
    <lineage>
        <taxon>Eukaryota</taxon>
        <taxon>Fungi</taxon>
        <taxon>Dikarya</taxon>
        <taxon>Ascomycota</taxon>
        <taxon>Pezizomycotina</taxon>
        <taxon>Orbiliomycetes</taxon>
        <taxon>Orbiliales</taxon>
        <taxon>Orbiliaceae</taxon>
        <taxon>Dactylellina</taxon>
    </lineage>
</organism>
<feature type="domain" description="Tyrosinase copper-binding" evidence="12">
    <location>
        <begin position="168"/>
        <end position="185"/>
    </location>
</feature>
<dbReference type="GO" id="GO:0042438">
    <property type="term" value="P:melanin biosynthetic process"/>
    <property type="evidence" value="ECO:0007669"/>
    <property type="project" value="UniProtKB-KW"/>
</dbReference>
<evidence type="ECO:0000256" key="8">
    <source>
        <dbReference type="ARBA" id="ARBA00023101"/>
    </source>
</evidence>
<keyword evidence="5" id="KW-0560">Oxidoreductase</keyword>
<evidence type="ECO:0000313" key="14">
    <source>
        <dbReference type="Proteomes" id="UP000015100"/>
    </source>
</evidence>
<evidence type="ECO:0000256" key="4">
    <source>
        <dbReference type="ARBA" id="ARBA00022723"/>
    </source>
</evidence>
<keyword evidence="6" id="KW-0186">Copper</keyword>
<dbReference type="Gene3D" id="2.60.310.20">
    <property type="match status" value="1"/>
</dbReference>
<evidence type="ECO:0000256" key="6">
    <source>
        <dbReference type="ARBA" id="ARBA00023008"/>
    </source>
</evidence>
<comment type="catalytic activity">
    <reaction evidence="10">
        <text>L-tyrosine + O2 = L-dopaquinone + H2O</text>
        <dbReference type="Rhea" id="RHEA:18117"/>
        <dbReference type="ChEBI" id="CHEBI:15377"/>
        <dbReference type="ChEBI" id="CHEBI:15379"/>
        <dbReference type="ChEBI" id="CHEBI:57924"/>
        <dbReference type="ChEBI" id="CHEBI:58315"/>
        <dbReference type="EC" id="1.14.18.1"/>
    </reaction>
</comment>
<dbReference type="InterPro" id="IPR050316">
    <property type="entry name" value="Tyrosinase/Hemocyanin"/>
</dbReference>
<dbReference type="Pfam" id="PF00264">
    <property type="entry name" value="Tyrosinase"/>
    <property type="match status" value="1"/>
</dbReference>
<feature type="transmembrane region" description="Helical" evidence="11">
    <location>
        <begin position="21"/>
        <end position="47"/>
    </location>
</feature>
<dbReference type="PANTHER" id="PTHR11474">
    <property type="entry name" value="TYROSINASE FAMILY MEMBER"/>
    <property type="match status" value="1"/>
</dbReference>
<dbReference type="EMBL" id="AQGS01000055">
    <property type="protein sequence ID" value="EPS44263.1"/>
    <property type="molecule type" value="Genomic_DNA"/>
</dbReference>
<dbReference type="eggNOG" id="ENOG502R1BY">
    <property type="taxonomic scope" value="Eukaryota"/>
</dbReference>
<name>S8BXK9_DACHA</name>
<evidence type="ECO:0000256" key="5">
    <source>
        <dbReference type="ARBA" id="ARBA00023002"/>
    </source>
</evidence>
<keyword evidence="14" id="KW-1185">Reference proteome</keyword>
<dbReference type="SUPFAM" id="SSF48056">
    <property type="entry name" value="Di-copper centre-containing domain"/>
    <property type="match status" value="1"/>
</dbReference>